<dbReference type="RefSeq" id="WP_115970926.1">
    <property type="nucleotide sequence ID" value="NZ_QNVT01000009.1"/>
</dbReference>
<dbReference type="Proteomes" id="UP000256686">
    <property type="component" value="Unassembled WGS sequence"/>
</dbReference>
<protein>
    <recommendedName>
        <fullName evidence="3">HNH endonuclease</fullName>
    </recommendedName>
</protein>
<organism evidence="1 2">
    <name type="scientific">Chryseobacterium pennae</name>
    <dbReference type="NCBI Taxonomy" id="2258962"/>
    <lineage>
        <taxon>Bacteria</taxon>
        <taxon>Pseudomonadati</taxon>
        <taxon>Bacteroidota</taxon>
        <taxon>Flavobacteriia</taxon>
        <taxon>Flavobacteriales</taxon>
        <taxon>Weeksellaceae</taxon>
        <taxon>Chryseobacterium group</taxon>
        <taxon>Chryseobacterium</taxon>
    </lineage>
</organism>
<evidence type="ECO:0008006" key="3">
    <source>
        <dbReference type="Google" id="ProtNLM"/>
    </source>
</evidence>
<dbReference type="Gene3D" id="1.10.30.50">
    <property type="match status" value="1"/>
</dbReference>
<gene>
    <name evidence="1" type="ORF">DRF65_11630</name>
</gene>
<evidence type="ECO:0000313" key="2">
    <source>
        <dbReference type="Proteomes" id="UP000256686"/>
    </source>
</evidence>
<sequence length="284" mass="33495">MHFTYKYINHEIEKFQKYSDFIFLQVWCKARHPFNIAKFDQYPELQTIFNKLEQNPGEWAQFFVKAVKDIYGEFLKLGKAQKKELSRCYQINNNVARLCRNNTLVPINYTDLQKKHRKISTLLKTFYDRLYGSESPLILKEFGNLKDIRVLHYKAFIEKNFNGHEGVCPFCGLNPIKGNDHSKLEAYDHFIPKAQYPFNSINFKNLAPMCHECNSSYKLKINPVLNIDPLSKNATKRKAFYPYSQEEWKIKITVNLHNVDFKNLRKEEISIDASCAGRLEEIES</sequence>
<comment type="caution">
    <text evidence="1">The sequence shown here is derived from an EMBL/GenBank/DDBJ whole genome shotgun (WGS) entry which is preliminary data.</text>
</comment>
<proteinExistence type="predicted"/>
<reference evidence="2" key="1">
    <citation type="submission" date="2018-06" db="EMBL/GenBank/DDBJ databases">
        <authorList>
            <person name="Lum Nde A."/>
            <person name="Hugo C."/>
        </authorList>
    </citation>
    <scope>NUCLEOTIDE SEQUENCE [LARGE SCALE GENOMIC DNA]</scope>
    <source>
        <strain evidence="2">1_F178</strain>
    </source>
</reference>
<dbReference type="EMBL" id="QNVT01000009">
    <property type="protein sequence ID" value="REC62355.1"/>
    <property type="molecule type" value="Genomic_DNA"/>
</dbReference>
<dbReference type="AlphaFoldDB" id="A0A3D9C901"/>
<name>A0A3D9C901_9FLAO</name>
<keyword evidence="2" id="KW-1185">Reference proteome</keyword>
<evidence type="ECO:0000313" key="1">
    <source>
        <dbReference type="EMBL" id="REC62355.1"/>
    </source>
</evidence>
<accession>A0A3D9C901</accession>